<dbReference type="GeneID" id="39876306"/>
<protein>
    <submittedName>
        <fullName evidence="2">Uncharacterized protein</fullName>
    </submittedName>
</protein>
<evidence type="ECO:0000256" key="1">
    <source>
        <dbReference type="SAM" id="SignalP"/>
    </source>
</evidence>
<dbReference type="Proteomes" id="UP000236319">
    <property type="component" value="Unassembled WGS sequence"/>
</dbReference>
<sequence>MMFWLANIWCAVCVLVGCSASGMVLDLASDVLPEGVEAFYGTFSKGGVYRFIRGVEDLITEIRYGDEQIYFVTGLMGAVVYSHVEDFHRGHERYLKYYSGRVSSTGGVVFRGLILQYIEHDTHVKNVCFLKNFIGGRILLLADITPGKALHPSVSVQKDMHEVHRSAFKVMSLMDLSCGGKFVNRGVKYKFGEISLSQIHDLSLGHRAVFPRQCNEYHTFMLHHFYHIYMDDSIEIKVDTIFIDVMNKFSKFSVSSHSSTFVSCEGLRSINVSSDWVSQLALLSNTILEKRATDTSAAYLSTRHIYVLIPSKLDYAPRFEEYATYRASDNSVIYDMDFLINNFEAQSQGKPRVTIHMTMAIAVIGSDRSRVELCGASEAAQVPPEGHDPATASTITPVDDATDYFDLEDTDTREPPEYESEEDLLDLSDIEIYDKDCVGDDSFNEFQAMMNDILPPTLGPEASTVADGIPDMDYSAFGDSSVEGDASEAPIFSTEMNEGLYSPGMIYDETYPDDETYAEDATMEENGSGSGQQLDLSDILIYDDEEDVSSGEFRSLISDLTPTFDQLALPVDHTFAEMEGNAFRG</sequence>
<dbReference type="EMBL" id="BDSA01000005">
    <property type="protein sequence ID" value="GBE62536.1"/>
    <property type="molecule type" value="Genomic_DNA"/>
</dbReference>
<dbReference type="VEuPathDB" id="PiroplasmaDB:BOVATA_040290"/>
<gene>
    <name evidence="2" type="ORF">BOVATA_040290</name>
</gene>
<organism evidence="2 3">
    <name type="scientific">Babesia ovata</name>
    <dbReference type="NCBI Taxonomy" id="189622"/>
    <lineage>
        <taxon>Eukaryota</taxon>
        <taxon>Sar</taxon>
        <taxon>Alveolata</taxon>
        <taxon>Apicomplexa</taxon>
        <taxon>Aconoidasida</taxon>
        <taxon>Piroplasmida</taxon>
        <taxon>Babesiidae</taxon>
        <taxon>Babesia</taxon>
    </lineage>
</organism>
<feature type="signal peptide" evidence="1">
    <location>
        <begin position="1"/>
        <end position="20"/>
    </location>
</feature>
<accession>A0A2H6KHR7</accession>
<evidence type="ECO:0000313" key="3">
    <source>
        <dbReference type="Proteomes" id="UP000236319"/>
    </source>
</evidence>
<proteinExistence type="predicted"/>
<dbReference type="AlphaFoldDB" id="A0A2H6KHR7"/>
<name>A0A2H6KHR7_9APIC</name>
<keyword evidence="3" id="KW-1185">Reference proteome</keyword>
<reference evidence="2 3" key="1">
    <citation type="journal article" date="2017" name="BMC Genomics">
        <title>Whole-genome assembly of Babesia ovata and comparative genomics between closely related pathogens.</title>
        <authorList>
            <person name="Yamagishi J."/>
            <person name="Asada M."/>
            <person name="Hakimi H."/>
            <person name="Tanaka T.Q."/>
            <person name="Sugimoto C."/>
            <person name="Kawazu S."/>
        </authorList>
    </citation>
    <scope>NUCLEOTIDE SEQUENCE [LARGE SCALE GENOMIC DNA]</scope>
    <source>
        <strain evidence="2 3">Miyake</strain>
    </source>
</reference>
<dbReference type="RefSeq" id="XP_028868779.1">
    <property type="nucleotide sequence ID" value="XM_029012946.1"/>
</dbReference>
<comment type="caution">
    <text evidence="2">The sequence shown here is derived from an EMBL/GenBank/DDBJ whole genome shotgun (WGS) entry which is preliminary data.</text>
</comment>
<evidence type="ECO:0000313" key="2">
    <source>
        <dbReference type="EMBL" id="GBE62536.1"/>
    </source>
</evidence>
<keyword evidence="1" id="KW-0732">Signal</keyword>
<feature type="chain" id="PRO_5014120595" evidence="1">
    <location>
        <begin position="21"/>
        <end position="585"/>
    </location>
</feature>